<dbReference type="Proteomes" id="UP000809789">
    <property type="component" value="Unassembled WGS sequence"/>
</dbReference>
<organism evidence="1 2">
    <name type="scientific">Elsinoe batatas</name>
    <dbReference type="NCBI Taxonomy" id="2601811"/>
    <lineage>
        <taxon>Eukaryota</taxon>
        <taxon>Fungi</taxon>
        <taxon>Dikarya</taxon>
        <taxon>Ascomycota</taxon>
        <taxon>Pezizomycotina</taxon>
        <taxon>Dothideomycetes</taxon>
        <taxon>Dothideomycetidae</taxon>
        <taxon>Myriangiales</taxon>
        <taxon>Elsinoaceae</taxon>
        <taxon>Elsinoe</taxon>
    </lineage>
</organism>
<accession>A0A8K0LC57</accession>
<name>A0A8K0LC57_9PEZI</name>
<proteinExistence type="predicted"/>
<dbReference type="EMBL" id="JAESVG020000001">
    <property type="protein sequence ID" value="KAG8631776.1"/>
    <property type="molecule type" value="Genomic_DNA"/>
</dbReference>
<evidence type="ECO:0000313" key="2">
    <source>
        <dbReference type="Proteomes" id="UP000809789"/>
    </source>
</evidence>
<dbReference type="OrthoDB" id="3930430at2759"/>
<keyword evidence="2" id="KW-1185">Reference proteome</keyword>
<dbReference type="AlphaFoldDB" id="A0A8K0LC57"/>
<sequence>MCGREGKQLSNEAAHQWSRRSTSLITSVSTRAAHRHVLWPRLGRGPGKRTGEPLSLQHAECEIFNLGTLITFPSRSLVQNAIRDLHYKQGLTSSDDSAYHIRFKMHDDYMKNELRIHHNFTKGGLLRLPREIRDNIWAHYFDDELSTSNGAVPLLYVCRLVREECFLHFVNSTQPYYMPPTTYIRWKTFEEPVAGIKTPTMLYFDQADNIIAFRMSFSSAAKPRKRYSATLDFYRCQETNEVDHWTAREGFGLRGGQYLIEELTRCILNGAIISITKGIPIKAIEEVFKNAKDLATNTPRPAFEGMPGENYFKPPYNEM</sequence>
<comment type="caution">
    <text evidence="1">The sequence shown here is derived from an EMBL/GenBank/DDBJ whole genome shotgun (WGS) entry which is preliminary data.</text>
</comment>
<evidence type="ECO:0000313" key="1">
    <source>
        <dbReference type="EMBL" id="KAG8631776.1"/>
    </source>
</evidence>
<gene>
    <name evidence="1" type="ORF">KVT40_000916</name>
</gene>
<protein>
    <submittedName>
        <fullName evidence="1">Uncharacterized protein</fullName>
    </submittedName>
</protein>
<reference evidence="1" key="1">
    <citation type="submission" date="2021-07" db="EMBL/GenBank/DDBJ databases">
        <title>Elsinoe batatas strain:CRI-CJ2 Genome sequencing and assembly.</title>
        <authorList>
            <person name="Huang L."/>
        </authorList>
    </citation>
    <scope>NUCLEOTIDE SEQUENCE</scope>
    <source>
        <strain evidence="1">CRI-CJ2</strain>
    </source>
</reference>